<dbReference type="EMBL" id="LUEZ02000004">
    <property type="protein sequence ID" value="RDB30739.1"/>
    <property type="molecule type" value="Genomic_DNA"/>
</dbReference>
<name>A0A369K7Z6_HYPMA</name>
<dbReference type="Proteomes" id="UP000076154">
    <property type="component" value="Unassembled WGS sequence"/>
</dbReference>
<evidence type="ECO:0000256" key="1">
    <source>
        <dbReference type="SAM" id="MobiDB-lite"/>
    </source>
</evidence>
<feature type="compositionally biased region" description="Basic and acidic residues" evidence="1">
    <location>
        <begin position="41"/>
        <end position="51"/>
    </location>
</feature>
<gene>
    <name evidence="2" type="ORF">Hypma_005992</name>
</gene>
<dbReference type="AlphaFoldDB" id="A0A369K7Z6"/>
<keyword evidence="3" id="KW-1185">Reference proteome</keyword>
<reference evidence="2" key="1">
    <citation type="submission" date="2018-04" db="EMBL/GenBank/DDBJ databases">
        <title>Whole genome sequencing of Hypsizygus marmoreus.</title>
        <authorList>
            <person name="Choi I.-G."/>
            <person name="Min B."/>
            <person name="Kim J.-G."/>
            <person name="Kim S."/>
            <person name="Oh Y.-L."/>
            <person name="Kong W.-S."/>
            <person name="Park H."/>
            <person name="Jeong J."/>
            <person name="Song E.-S."/>
        </authorList>
    </citation>
    <scope>NUCLEOTIDE SEQUENCE [LARGE SCALE GENOMIC DNA]</scope>
    <source>
        <strain evidence="2">51987-8</strain>
    </source>
</reference>
<feature type="region of interest" description="Disordered" evidence="1">
    <location>
        <begin position="27"/>
        <end position="54"/>
    </location>
</feature>
<organism evidence="2 3">
    <name type="scientific">Hypsizygus marmoreus</name>
    <name type="common">White beech mushroom</name>
    <name type="synonym">Agaricus marmoreus</name>
    <dbReference type="NCBI Taxonomy" id="39966"/>
    <lineage>
        <taxon>Eukaryota</taxon>
        <taxon>Fungi</taxon>
        <taxon>Dikarya</taxon>
        <taxon>Basidiomycota</taxon>
        <taxon>Agaricomycotina</taxon>
        <taxon>Agaricomycetes</taxon>
        <taxon>Agaricomycetidae</taxon>
        <taxon>Agaricales</taxon>
        <taxon>Tricholomatineae</taxon>
        <taxon>Lyophyllaceae</taxon>
        <taxon>Hypsizygus</taxon>
    </lineage>
</organism>
<sequence length="65" mass="7643">MPTLSEHQSLIRDILLATEEETRLYFSNLEDENDLTDDDYLDKTAEPHDQSESSSSFFFLLRLFL</sequence>
<comment type="caution">
    <text evidence="2">The sequence shown here is derived from an EMBL/GenBank/DDBJ whole genome shotgun (WGS) entry which is preliminary data.</text>
</comment>
<evidence type="ECO:0000313" key="3">
    <source>
        <dbReference type="Proteomes" id="UP000076154"/>
    </source>
</evidence>
<proteinExistence type="predicted"/>
<dbReference type="InParanoid" id="A0A369K7Z6"/>
<feature type="compositionally biased region" description="Acidic residues" evidence="1">
    <location>
        <begin position="29"/>
        <end position="40"/>
    </location>
</feature>
<accession>A0A369K7Z6</accession>
<evidence type="ECO:0000313" key="2">
    <source>
        <dbReference type="EMBL" id="RDB30739.1"/>
    </source>
</evidence>
<protein>
    <submittedName>
        <fullName evidence="2">Uncharacterized protein</fullName>
    </submittedName>
</protein>